<dbReference type="PROSITE" id="PS00676">
    <property type="entry name" value="SIGMA54_INTERACT_2"/>
    <property type="match status" value="1"/>
</dbReference>
<evidence type="ECO:0000256" key="1">
    <source>
        <dbReference type="ARBA" id="ARBA00022741"/>
    </source>
</evidence>
<feature type="domain" description="Sigma-54 factor interaction" evidence="8">
    <location>
        <begin position="260"/>
        <end position="489"/>
    </location>
</feature>
<dbReference type="Pfam" id="PF25601">
    <property type="entry name" value="AAA_lid_14"/>
    <property type="match status" value="1"/>
</dbReference>
<dbReference type="InterPro" id="IPR025662">
    <property type="entry name" value="Sigma_54_int_dom_ATP-bd_1"/>
</dbReference>
<dbReference type="InterPro" id="IPR013656">
    <property type="entry name" value="PAS_4"/>
</dbReference>
<evidence type="ECO:0000259" key="8">
    <source>
        <dbReference type="PROSITE" id="PS50045"/>
    </source>
</evidence>
<dbReference type="PANTHER" id="PTHR32071">
    <property type="entry name" value="TRANSCRIPTIONAL REGULATORY PROTEIN"/>
    <property type="match status" value="1"/>
</dbReference>
<evidence type="ECO:0000313" key="11">
    <source>
        <dbReference type="Proteomes" id="UP001060414"/>
    </source>
</evidence>
<dbReference type="SMART" id="SM00448">
    <property type="entry name" value="REC"/>
    <property type="match status" value="1"/>
</dbReference>
<protein>
    <submittedName>
        <fullName evidence="10">Sigma 54-interacting transcriptional regulator</fullName>
    </submittedName>
</protein>
<dbReference type="InterPro" id="IPR003593">
    <property type="entry name" value="AAA+_ATPase"/>
</dbReference>
<evidence type="ECO:0000256" key="2">
    <source>
        <dbReference type="ARBA" id="ARBA00022840"/>
    </source>
</evidence>
<dbReference type="Proteomes" id="UP001060414">
    <property type="component" value="Chromosome"/>
</dbReference>
<sequence>MSQHILIVDDEESIRYTFSRFLLAPGRTVEVAHSYEEALEKLTTCAFDLIFCDILLGGRSGINLLEEVRRRGLYLPVVMITGAPEVDSATEALRLGAYDYLAKPVRREALLRIADKALQYKALRDEKEKLQADLQAVFRSVKDAILTTDGDLRLVQANAAAGRLCGISAARAGESLDQLAPCADRCLGLLRQSLESRRTLERERIECVHPRHGRRIVSVSASPLRGAQGEHRGAMLVVRDETRLDALERRIGERSSFHGLVGTSAPMQEVYALLETLAEVPTTVLITGESGTGKELVARALHDGGPRRDGPLIRVNCAALSENLLESELFGHVRGAFTGAVKDKVGRFEAAHGGTLFLDEIGDITPALQLRLLRVLQEKEIERVGANRSIPVDVRVVAATNQNLTEKIRRGEFREDLFYRLKVVTVKLPPLRERREDIAPLAAHFLAQFNEKLGRDIRDLSPEAHKALLAHPWPGNVRELQHALEHACILCRNGRIEVAHLPAEIITAAATADQAISPAAIQRALHAAGGNKTQAARMLGISRRTVYRKLEEDQG</sequence>
<dbReference type="SUPFAM" id="SSF55785">
    <property type="entry name" value="PYP-like sensor domain (PAS domain)"/>
    <property type="match status" value="1"/>
</dbReference>
<reference evidence="10" key="1">
    <citation type="journal article" date="2022" name="Environ. Microbiol.">
        <title>Geoalkalibacter halelectricus SAP #1 sp. nov. possessing extracellular electron transfer and mineral#reducing capabilities from a haloalkaline environment.</title>
        <authorList>
            <person name="Yadav S."/>
            <person name="Singh R."/>
            <person name="Sundharam S.S."/>
            <person name="Chaudhary S."/>
            <person name="Krishnamurthi S."/>
            <person name="Patil S.A."/>
        </authorList>
    </citation>
    <scope>NUCLEOTIDE SEQUENCE</scope>
    <source>
        <strain evidence="10">SAP-1</strain>
    </source>
</reference>
<accession>A0ABY5ZML9</accession>
<dbReference type="InterPro" id="IPR011006">
    <property type="entry name" value="CheY-like_superfamily"/>
</dbReference>
<dbReference type="InterPro" id="IPR058031">
    <property type="entry name" value="AAA_lid_NorR"/>
</dbReference>
<feature type="coiled-coil region" evidence="7">
    <location>
        <begin position="113"/>
        <end position="140"/>
    </location>
</feature>
<dbReference type="Gene3D" id="1.10.8.60">
    <property type="match status" value="1"/>
</dbReference>
<keyword evidence="11" id="KW-1185">Reference proteome</keyword>
<organism evidence="10 11">
    <name type="scientific">Geoalkalibacter halelectricus</name>
    <dbReference type="NCBI Taxonomy" id="2847045"/>
    <lineage>
        <taxon>Bacteria</taxon>
        <taxon>Pseudomonadati</taxon>
        <taxon>Thermodesulfobacteriota</taxon>
        <taxon>Desulfuromonadia</taxon>
        <taxon>Desulfuromonadales</taxon>
        <taxon>Geoalkalibacteraceae</taxon>
        <taxon>Geoalkalibacter</taxon>
    </lineage>
</organism>
<dbReference type="Gene3D" id="1.10.10.60">
    <property type="entry name" value="Homeodomain-like"/>
    <property type="match status" value="1"/>
</dbReference>
<feature type="domain" description="Response regulatory" evidence="9">
    <location>
        <begin position="4"/>
        <end position="118"/>
    </location>
</feature>
<keyword evidence="5" id="KW-0804">Transcription</keyword>
<dbReference type="Pfam" id="PF00158">
    <property type="entry name" value="Sigma54_activat"/>
    <property type="match status" value="1"/>
</dbReference>
<dbReference type="InterPro" id="IPR025944">
    <property type="entry name" value="Sigma_54_int_dom_CS"/>
</dbReference>
<dbReference type="PROSITE" id="PS50110">
    <property type="entry name" value="RESPONSE_REGULATORY"/>
    <property type="match status" value="1"/>
</dbReference>
<evidence type="ECO:0000313" key="10">
    <source>
        <dbReference type="EMBL" id="UWZ79976.1"/>
    </source>
</evidence>
<gene>
    <name evidence="10" type="ORF">L9S41_00920</name>
</gene>
<dbReference type="SMART" id="SM00382">
    <property type="entry name" value="AAA"/>
    <property type="match status" value="1"/>
</dbReference>
<dbReference type="SUPFAM" id="SSF52540">
    <property type="entry name" value="P-loop containing nucleoside triphosphate hydrolases"/>
    <property type="match status" value="1"/>
</dbReference>
<dbReference type="Pfam" id="PF02954">
    <property type="entry name" value="HTH_8"/>
    <property type="match status" value="1"/>
</dbReference>
<keyword evidence="6" id="KW-0597">Phosphoprotein</keyword>
<dbReference type="InterPro" id="IPR035965">
    <property type="entry name" value="PAS-like_dom_sf"/>
</dbReference>
<dbReference type="SUPFAM" id="SSF46689">
    <property type="entry name" value="Homeodomain-like"/>
    <property type="match status" value="1"/>
</dbReference>
<keyword evidence="4" id="KW-0238">DNA-binding</keyword>
<dbReference type="PANTHER" id="PTHR32071:SF113">
    <property type="entry name" value="ALGINATE BIOSYNTHESIS TRANSCRIPTIONAL REGULATORY PROTEIN ALGB"/>
    <property type="match status" value="1"/>
</dbReference>
<dbReference type="NCBIfam" id="TIGR00229">
    <property type="entry name" value="sensory_box"/>
    <property type="match status" value="1"/>
</dbReference>
<feature type="modified residue" description="4-aspartylphosphate" evidence="6">
    <location>
        <position position="53"/>
    </location>
</feature>
<evidence type="ECO:0000256" key="5">
    <source>
        <dbReference type="ARBA" id="ARBA00023163"/>
    </source>
</evidence>
<evidence type="ECO:0000256" key="4">
    <source>
        <dbReference type="ARBA" id="ARBA00023125"/>
    </source>
</evidence>
<dbReference type="Pfam" id="PF08448">
    <property type="entry name" value="PAS_4"/>
    <property type="match status" value="1"/>
</dbReference>
<dbReference type="CDD" id="cd00009">
    <property type="entry name" value="AAA"/>
    <property type="match status" value="1"/>
</dbReference>
<dbReference type="InterPro" id="IPR000014">
    <property type="entry name" value="PAS"/>
</dbReference>
<dbReference type="Pfam" id="PF00072">
    <property type="entry name" value="Response_reg"/>
    <property type="match status" value="1"/>
</dbReference>
<dbReference type="InterPro" id="IPR002197">
    <property type="entry name" value="HTH_Fis"/>
</dbReference>
<dbReference type="InterPro" id="IPR001789">
    <property type="entry name" value="Sig_transdc_resp-reg_receiver"/>
</dbReference>
<evidence type="ECO:0000259" key="9">
    <source>
        <dbReference type="PROSITE" id="PS50110"/>
    </source>
</evidence>
<dbReference type="RefSeq" id="WP_260748329.1">
    <property type="nucleotide sequence ID" value="NZ_CP092109.1"/>
</dbReference>
<name>A0ABY5ZML9_9BACT</name>
<dbReference type="EMBL" id="CP092109">
    <property type="protein sequence ID" value="UWZ79976.1"/>
    <property type="molecule type" value="Genomic_DNA"/>
</dbReference>
<dbReference type="PRINTS" id="PR01590">
    <property type="entry name" value="HTHFIS"/>
</dbReference>
<dbReference type="PROSITE" id="PS50045">
    <property type="entry name" value="SIGMA54_INTERACT_4"/>
    <property type="match status" value="1"/>
</dbReference>
<dbReference type="Gene3D" id="3.30.450.20">
    <property type="entry name" value="PAS domain"/>
    <property type="match status" value="1"/>
</dbReference>
<keyword evidence="3" id="KW-0805">Transcription regulation</keyword>
<evidence type="ECO:0000256" key="6">
    <source>
        <dbReference type="PROSITE-ProRule" id="PRU00169"/>
    </source>
</evidence>
<dbReference type="InterPro" id="IPR002078">
    <property type="entry name" value="Sigma_54_int"/>
</dbReference>
<evidence type="ECO:0000256" key="7">
    <source>
        <dbReference type="SAM" id="Coils"/>
    </source>
</evidence>
<dbReference type="PROSITE" id="PS00675">
    <property type="entry name" value="SIGMA54_INTERACT_1"/>
    <property type="match status" value="1"/>
</dbReference>
<evidence type="ECO:0000256" key="3">
    <source>
        <dbReference type="ARBA" id="ARBA00023015"/>
    </source>
</evidence>
<dbReference type="Gene3D" id="3.40.50.2300">
    <property type="match status" value="1"/>
</dbReference>
<dbReference type="InterPro" id="IPR025943">
    <property type="entry name" value="Sigma_54_int_dom_ATP-bd_2"/>
</dbReference>
<keyword evidence="2" id="KW-0067">ATP-binding</keyword>
<dbReference type="CDD" id="cd00130">
    <property type="entry name" value="PAS"/>
    <property type="match status" value="1"/>
</dbReference>
<keyword evidence="7" id="KW-0175">Coiled coil</keyword>
<dbReference type="Gene3D" id="3.40.50.300">
    <property type="entry name" value="P-loop containing nucleotide triphosphate hydrolases"/>
    <property type="match status" value="1"/>
</dbReference>
<keyword evidence="1" id="KW-0547">Nucleotide-binding</keyword>
<dbReference type="InterPro" id="IPR009057">
    <property type="entry name" value="Homeodomain-like_sf"/>
</dbReference>
<dbReference type="SUPFAM" id="SSF52172">
    <property type="entry name" value="CheY-like"/>
    <property type="match status" value="1"/>
</dbReference>
<dbReference type="InterPro" id="IPR027417">
    <property type="entry name" value="P-loop_NTPase"/>
</dbReference>
<dbReference type="PROSITE" id="PS00688">
    <property type="entry name" value="SIGMA54_INTERACT_3"/>
    <property type="match status" value="1"/>
</dbReference>
<proteinExistence type="predicted"/>